<dbReference type="InParanoid" id="M0MH42"/>
<protein>
    <submittedName>
        <fullName evidence="2">Uncharacterized protein</fullName>
    </submittedName>
</protein>
<dbReference type="RefSeq" id="WP_006077894.1">
    <property type="nucleotide sequence ID" value="NZ_AOMD01000021.1"/>
</dbReference>
<reference evidence="2 3" key="1">
    <citation type="journal article" date="2014" name="PLoS Genet.">
        <title>Phylogenetically driven sequencing of extremely halophilic archaea reveals strategies for static and dynamic osmo-response.</title>
        <authorList>
            <person name="Becker E.A."/>
            <person name="Seitzer P.M."/>
            <person name="Tritt A."/>
            <person name="Larsen D."/>
            <person name="Krusor M."/>
            <person name="Yao A.I."/>
            <person name="Wu D."/>
            <person name="Madern D."/>
            <person name="Eisen J.A."/>
            <person name="Darling A.E."/>
            <person name="Facciotti M.T."/>
        </authorList>
    </citation>
    <scope>NUCLEOTIDE SEQUENCE [LARGE SCALE GENOMIC DNA]</scope>
    <source>
        <strain evidence="2 3">DSM 5350</strain>
    </source>
</reference>
<name>M0MH42_9EURY</name>
<feature type="compositionally biased region" description="Low complexity" evidence="1">
    <location>
        <begin position="26"/>
        <end position="43"/>
    </location>
</feature>
<gene>
    <name evidence="2" type="ORF">C449_10199</name>
</gene>
<dbReference type="STRING" id="1227455.C449_10199"/>
<dbReference type="PROSITE" id="PS51257">
    <property type="entry name" value="PROKAR_LIPOPROTEIN"/>
    <property type="match status" value="1"/>
</dbReference>
<evidence type="ECO:0000313" key="3">
    <source>
        <dbReference type="Proteomes" id="UP000011669"/>
    </source>
</evidence>
<sequence length="256" mass="26836">MRRRDYLRGLGAIAGIVGVAGCSSNAAEGPAAGTTAGEPAGNATDESRTERTATGSVISRTADESTTDRATAEQTTNSPTAQPTATATATATSTPIPTPEPPADRLLLAPALGAGWTYADGSAPRVRDNGTITALYRGTEPYTRTLRTRLWRCEGQTLDALGGTCSLGTLPSRYRSRDDIETASPTIGETAFAWWSSDDARTDIEVVAADHVFRMSSMPLTEQAGGSSTRLPSRDARLTELVELAQRQAEKLASSG</sequence>
<keyword evidence="3" id="KW-1185">Reference proteome</keyword>
<dbReference type="Proteomes" id="UP000011669">
    <property type="component" value="Unassembled WGS sequence"/>
</dbReference>
<accession>M0MH42</accession>
<feature type="compositionally biased region" description="Basic and acidic residues" evidence="1">
    <location>
        <begin position="61"/>
        <end position="71"/>
    </location>
</feature>
<feature type="region of interest" description="Disordered" evidence="1">
    <location>
        <begin position="26"/>
        <end position="105"/>
    </location>
</feature>
<organism evidence="2 3">
    <name type="scientific">Halococcus saccharolyticus DSM 5350</name>
    <dbReference type="NCBI Taxonomy" id="1227455"/>
    <lineage>
        <taxon>Archaea</taxon>
        <taxon>Methanobacteriati</taxon>
        <taxon>Methanobacteriota</taxon>
        <taxon>Stenosarchaea group</taxon>
        <taxon>Halobacteria</taxon>
        <taxon>Halobacteriales</taxon>
        <taxon>Halococcaceae</taxon>
        <taxon>Halococcus</taxon>
    </lineage>
</organism>
<dbReference type="EMBL" id="AOMD01000021">
    <property type="protein sequence ID" value="EMA45021.1"/>
    <property type="molecule type" value="Genomic_DNA"/>
</dbReference>
<evidence type="ECO:0000313" key="2">
    <source>
        <dbReference type="EMBL" id="EMA45021.1"/>
    </source>
</evidence>
<feature type="compositionally biased region" description="Low complexity" evidence="1">
    <location>
        <begin position="75"/>
        <end position="95"/>
    </location>
</feature>
<dbReference type="PATRIC" id="fig|1227455.4.peg.2089"/>
<comment type="caution">
    <text evidence="2">The sequence shown here is derived from an EMBL/GenBank/DDBJ whole genome shotgun (WGS) entry which is preliminary data.</text>
</comment>
<evidence type="ECO:0000256" key="1">
    <source>
        <dbReference type="SAM" id="MobiDB-lite"/>
    </source>
</evidence>
<proteinExistence type="predicted"/>
<dbReference type="AlphaFoldDB" id="M0MH42"/>
<dbReference type="OrthoDB" id="214549at2157"/>